<protein>
    <submittedName>
        <fullName evidence="7">Copper transport protein ATOX1</fullName>
    </submittedName>
</protein>
<feature type="compositionally biased region" description="Polar residues" evidence="5">
    <location>
        <begin position="136"/>
        <end position="149"/>
    </location>
</feature>
<dbReference type="CDD" id="cd00371">
    <property type="entry name" value="HMA"/>
    <property type="match status" value="1"/>
</dbReference>
<proteinExistence type="inferred from homology"/>
<feature type="compositionally biased region" description="Basic and acidic residues" evidence="5">
    <location>
        <begin position="79"/>
        <end position="113"/>
    </location>
</feature>
<organism evidence="7">
    <name type="scientific">Anthurium amnicola</name>
    <dbReference type="NCBI Taxonomy" id="1678845"/>
    <lineage>
        <taxon>Eukaryota</taxon>
        <taxon>Viridiplantae</taxon>
        <taxon>Streptophyta</taxon>
        <taxon>Embryophyta</taxon>
        <taxon>Tracheophyta</taxon>
        <taxon>Spermatophyta</taxon>
        <taxon>Magnoliopsida</taxon>
        <taxon>Liliopsida</taxon>
        <taxon>Araceae</taxon>
        <taxon>Pothoideae</taxon>
        <taxon>Potheae</taxon>
        <taxon>Anthurium</taxon>
    </lineage>
</organism>
<keyword evidence="1" id="KW-0488">Methylation</keyword>
<dbReference type="Gene3D" id="3.30.70.100">
    <property type="match status" value="1"/>
</dbReference>
<keyword evidence="2" id="KW-0479">Metal-binding</keyword>
<gene>
    <name evidence="7" type="primary">atox1_2</name>
    <name evidence="7" type="ORF">g.50077</name>
</gene>
<feature type="region of interest" description="Disordered" evidence="5">
    <location>
        <begin position="77"/>
        <end position="178"/>
    </location>
</feature>
<feature type="compositionally biased region" description="Gly residues" evidence="5">
    <location>
        <begin position="168"/>
        <end position="178"/>
    </location>
</feature>
<dbReference type="Pfam" id="PF00403">
    <property type="entry name" value="HMA"/>
    <property type="match status" value="1"/>
</dbReference>
<feature type="non-terminal residue" evidence="7">
    <location>
        <position position="178"/>
    </location>
</feature>
<dbReference type="InterPro" id="IPR036163">
    <property type="entry name" value="HMA_dom_sf"/>
</dbReference>
<feature type="domain" description="HMA" evidence="6">
    <location>
        <begin position="19"/>
        <end position="86"/>
    </location>
</feature>
<evidence type="ECO:0000256" key="2">
    <source>
        <dbReference type="ARBA" id="ARBA00022723"/>
    </source>
</evidence>
<accession>A0A1D1Y3M3</accession>
<evidence type="ECO:0000256" key="1">
    <source>
        <dbReference type="ARBA" id="ARBA00022481"/>
    </source>
</evidence>
<name>A0A1D1Y3M3_9ARAE</name>
<dbReference type="EMBL" id="GDJX01018687">
    <property type="protein sequence ID" value="JAT49249.1"/>
    <property type="molecule type" value="Transcribed_RNA"/>
</dbReference>
<reference evidence="7" key="1">
    <citation type="submission" date="2015-07" db="EMBL/GenBank/DDBJ databases">
        <title>Transcriptome Assembly of Anthurium amnicola.</title>
        <authorList>
            <person name="Suzuki J."/>
        </authorList>
    </citation>
    <scope>NUCLEOTIDE SEQUENCE</scope>
</reference>
<dbReference type="InterPro" id="IPR006121">
    <property type="entry name" value="HMA_dom"/>
</dbReference>
<dbReference type="GO" id="GO:0046872">
    <property type="term" value="F:metal ion binding"/>
    <property type="evidence" value="ECO:0007669"/>
    <property type="project" value="UniProtKB-KW"/>
</dbReference>
<keyword evidence="3" id="KW-0636">Prenylation</keyword>
<evidence type="ECO:0000256" key="5">
    <source>
        <dbReference type="SAM" id="MobiDB-lite"/>
    </source>
</evidence>
<keyword evidence="3" id="KW-0449">Lipoprotein</keyword>
<dbReference type="PROSITE" id="PS50846">
    <property type="entry name" value="HMA_2"/>
    <property type="match status" value="1"/>
</dbReference>
<dbReference type="SUPFAM" id="SSF55008">
    <property type="entry name" value="HMA, heavy metal-associated domain"/>
    <property type="match status" value="1"/>
</dbReference>
<dbReference type="AlphaFoldDB" id="A0A1D1Y3M3"/>
<evidence type="ECO:0000256" key="3">
    <source>
        <dbReference type="ARBA" id="ARBA00023289"/>
    </source>
</evidence>
<sequence>MAEPADGAPPAAEQKQLEYQTWVLKVSIHCEACKRKVKKVLHTIDGVYTTAVDAQHHKVTVVGNVDAGTLIKKLLKNGKHAELWPEEPPKPKTEKVDKKTSKGDVKPAPEKDPAGASAGGGKKNPAEDTGSPPNPTGKSSGENMENQKASPEAEGKGGKSSPAPQGKQAGGGGGGKKK</sequence>
<dbReference type="PANTHER" id="PTHR45868">
    <property type="entry name" value="HEAVY METAL-ASSOCIATED ISOPRENYLATED PLANT PROTEIN 33-RELATED"/>
    <property type="match status" value="1"/>
</dbReference>
<dbReference type="PANTHER" id="PTHR45868:SF80">
    <property type="entry name" value="F15K9.8-RELATED"/>
    <property type="match status" value="1"/>
</dbReference>
<evidence type="ECO:0000259" key="6">
    <source>
        <dbReference type="PROSITE" id="PS50846"/>
    </source>
</evidence>
<evidence type="ECO:0000313" key="7">
    <source>
        <dbReference type="EMBL" id="JAT49249.1"/>
    </source>
</evidence>
<comment type="similarity">
    <text evidence="4">Belongs to the HIPP family.</text>
</comment>
<evidence type="ECO:0000256" key="4">
    <source>
        <dbReference type="ARBA" id="ARBA00024045"/>
    </source>
</evidence>